<keyword evidence="7 9" id="KW-0472">Membrane</keyword>
<protein>
    <recommendedName>
        <fullName evidence="9">TRAP transporter small permease protein</fullName>
    </recommendedName>
</protein>
<feature type="transmembrane region" description="Helical" evidence="9">
    <location>
        <begin position="20"/>
        <end position="47"/>
    </location>
</feature>
<dbReference type="InterPro" id="IPR007387">
    <property type="entry name" value="TRAP_DctQ"/>
</dbReference>
<dbReference type="GO" id="GO:0005886">
    <property type="term" value="C:plasma membrane"/>
    <property type="evidence" value="ECO:0007669"/>
    <property type="project" value="UniProtKB-SubCell"/>
</dbReference>
<comment type="caution">
    <text evidence="9">Lacks conserved residue(s) required for the propagation of feature annotation.</text>
</comment>
<gene>
    <name evidence="11" type="ORF">BKE38_21685</name>
</gene>
<feature type="transmembrane region" description="Helical" evidence="9">
    <location>
        <begin position="143"/>
        <end position="170"/>
    </location>
</feature>
<evidence type="ECO:0000256" key="1">
    <source>
        <dbReference type="ARBA" id="ARBA00004429"/>
    </source>
</evidence>
<comment type="subcellular location">
    <subcellularLocation>
        <location evidence="1 9">Cell inner membrane</location>
        <topology evidence="1 9">Multi-pass membrane protein</topology>
    </subcellularLocation>
</comment>
<keyword evidence="2 9" id="KW-0813">Transport</keyword>
<feature type="transmembrane region" description="Helical" evidence="9">
    <location>
        <begin position="102"/>
        <end position="123"/>
    </location>
</feature>
<feature type="domain" description="Tripartite ATP-independent periplasmic transporters DctQ component" evidence="10">
    <location>
        <begin position="40"/>
        <end position="166"/>
    </location>
</feature>
<accession>A0A1V2GX95</accession>
<comment type="caution">
    <text evidence="11">The sequence shown here is derived from an EMBL/GenBank/DDBJ whole genome shotgun (WGS) entry which is preliminary data.</text>
</comment>
<keyword evidence="3" id="KW-1003">Cell membrane</keyword>
<keyword evidence="4 9" id="KW-0997">Cell inner membrane</keyword>
<keyword evidence="6 9" id="KW-1133">Transmembrane helix</keyword>
<dbReference type="EMBL" id="MLCO01000240">
    <property type="protein sequence ID" value="ONG48662.1"/>
    <property type="molecule type" value="Genomic_DNA"/>
</dbReference>
<evidence type="ECO:0000313" key="11">
    <source>
        <dbReference type="EMBL" id="ONG48662.1"/>
    </source>
</evidence>
<dbReference type="Pfam" id="PF04290">
    <property type="entry name" value="DctQ"/>
    <property type="match status" value="1"/>
</dbReference>
<comment type="function">
    <text evidence="9">Part of the tripartite ATP-independent periplasmic (TRAP) transport system.</text>
</comment>
<name>A0A1V2GX95_9PROT</name>
<dbReference type="GO" id="GO:0022857">
    <property type="term" value="F:transmembrane transporter activity"/>
    <property type="evidence" value="ECO:0007669"/>
    <property type="project" value="UniProtKB-UniRule"/>
</dbReference>
<sequence length="193" mass="20426">MTPTPPRPQTNPLARQLSTVAAVTAQAAGAFGALATLLCLVLVAYSVGARYLAGLPQPWIDKAAGWLVVGLVLLAAPEAQRRFEHIGVDVITERLKGRAARIMRLVGTLSVALVAGILLSAGLEAVEFSRMIGIMTEIEGVPVWWIQSMLPIGSALLLVVALAQSIILLLGQDPDFMPDGSDELPRDTLARGE</sequence>
<proteinExistence type="inferred from homology"/>
<evidence type="ECO:0000256" key="4">
    <source>
        <dbReference type="ARBA" id="ARBA00022519"/>
    </source>
</evidence>
<evidence type="ECO:0000259" key="10">
    <source>
        <dbReference type="Pfam" id="PF04290"/>
    </source>
</evidence>
<reference evidence="11 12" key="1">
    <citation type="submission" date="2016-10" db="EMBL/GenBank/DDBJ databases">
        <title>Draft Genome sequence of Roseomonas sp. strain M3.</title>
        <authorList>
            <person name="Subhash Y."/>
            <person name="Lee S."/>
        </authorList>
    </citation>
    <scope>NUCLEOTIDE SEQUENCE [LARGE SCALE GENOMIC DNA]</scope>
    <source>
        <strain evidence="11 12">M3</strain>
    </source>
</reference>
<dbReference type="Proteomes" id="UP000188879">
    <property type="component" value="Unassembled WGS sequence"/>
</dbReference>
<organism evidence="11 12">
    <name type="scientific">Teichococcus deserti</name>
    <dbReference type="NCBI Taxonomy" id="1817963"/>
    <lineage>
        <taxon>Bacteria</taxon>
        <taxon>Pseudomonadati</taxon>
        <taxon>Pseudomonadota</taxon>
        <taxon>Alphaproteobacteria</taxon>
        <taxon>Acetobacterales</taxon>
        <taxon>Roseomonadaceae</taxon>
        <taxon>Roseomonas</taxon>
    </lineage>
</organism>
<keyword evidence="12" id="KW-1185">Reference proteome</keyword>
<evidence type="ECO:0000256" key="8">
    <source>
        <dbReference type="ARBA" id="ARBA00038436"/>
    </source>
</evidence>
<evidence type="ECO:0000256" key="3">
    <source>
        <dbReference type="ARBA" id="ARBA00022475"/>
    </source>
</evidence>
<evidence type="ECO:0000256" key="7">
    <source>
        <dbReference type="ARBA" id="ARBA00023136"/>
    </source>
</evidence>
<comment type="similarity">
    <text evidence="8 9">Belongs to the TRAP transporter small permease family.</text>
</comment>
<evidence type="ECO:0000256" key="9">
    <source>
        <dbReference type="RuleBase" id="RU369079"/>
    </source>
</evidence>
<comment type="subunit">
    <text evidence="9">The complex comprises the extracytoplasmic solute receptor protein and the two transmembrane proteins.</text>
</comment>
<evidence type="ECO:0000313" key="12">
    <source>
        <dbReference type="Proteomes" id="UP000188879"/>
    </source>
</evidence>
<evidence type="ECO:0000256" key="5">
    <source>
        <dbReference type="ARBA" id="ARBA00022692"/>
    </source>
</evidence>
<keyword evidence="5 9" id="KW-0812">Transmembrane</keyword>
<dbReference type="RefSeq" id="WP_076959384.1">
    <property type="nucleotide sequence ID" value="NZ_MLCO01000240.1"/>
</dbReference>
<evidence type="ECO:0000256" key="2">
    <source>
        <dbReference type="ARBA" id="ARBA00022448"/>
    </source>
</evidence>
<dbReference type="AlphaFoldDB" id="A0A1V2GX95"/>
<dbReference type="PANTHER" id="PTHR35011">
    <property type="entry name" value="2,3-DIKETO-L-GULONATE TRAP TRANSPORTER SMALL PERMEASE PROTEIN YIAM"/>
    <property type="match status" value="1"/>
</dbReference>
<dbReference type="InterPro" id="IPR055348">
    <property type="entry name" value="DctQ"/>
</dbReference>
<evidence type="ECO:0000256" key="6">
    <source>
        <dbReference type="ARBA" id="ARBA00022989"/>
    </source>
</evidence>